<reference evidence="2" key="1">
    <citation type="submission" date="2022-10" db="EMBL/GenBank/DDBJ databases">
        <title>Complete genome sequence of Schlegelella aquatica LMG 23380.</title>
        <authorList>
            <person name="Musilova J."/>
            <person name="Kourilova X."/>
            <person name="Bezdicek M."/>
            <person name="Hermankova K."/>
            <person name="Obruca S."/>
            <person name="Sedlar K."/>
        </authorList>
    </citation>
    <scope>NUCLEOTIDE SEQUENCE</scope>
    <source>
        <strain evidence="2">LMG 23380</strain>
    </source>
</reference>
<keyword evidence="3" id="KW-1185">Reference proteome</keyword>
<gene>
    <name evidence="2" type="ORF">OMP39_07050</name>
</gene>
<dbReference type="PROSITE" id="PS51318">
    <property type="entry name" value="TAT"/>
    <property type="match status" value="1"/>
</dbReference>
<keyword evidence="1" id="KW-0732">Signal</keyword>
<protein>
    <submittedName>
        <fullName evidence="2">SHOCT domain-containing protein</fullName>
    </submittedName>
</protein>
<evidence type="ECO:0000256" key="1">
    <source>
        <dbReference type="SAM" id="SignalP"/>
    </source>
</evidence>
<accession>A0ABY6MWC6</accession>
<feature type="chain" id="PRO_5045897394" evidence="1">
    <location>
        <begin position="27"/>
        <end position="308"/>
    </location>
</feature>
<dbReference type="InterPro" id="IPR006311">
    <property type="entry name" value="TAT_signal"/>
</dbReference>
<dbReference type="Proteomes" id="UP001163266">
    <property type="component" value="Chromosome"/>
</dbReference>
<evidence type="ECO:0000313" key="3">
    <source>
        <dbReference type="Proteomes" id="UP001163266"/>
    </source>
</evidence>
<dbReference type="RefSeq" id="WP_264894270.1">
    <property type="nucleotide sequence ID" value="NZ_CP110257.1"/>
</dbReference>
<organism evidence="2 3">
    <name type="scientific">Caldimonas aquatica</name>
    <dbReference type="NCBI Taxonomy" id="376175"/>
    <lineage>
        <taxon>Bacteria</taxon>
        <taxon>Pseudomonadati</taxon>
        <taxon>Pseudomonadota</taxon>
        <taxon>Betaproteobacteria</taxon>
        <taxon>Burkholderiales</taxon>
        <taxon>Sphaerotilaceae</taxon>
        <taxon>Caldimonas</taxon>
    </lineage>
</organism>
<proteinExistence type="predicted"/>
<dbReference type="EMBL" id="CP110257">
    <property type="protein sequence ID" value="UZD56315.1"/>
    <property type="molecule type" value="Genomic_DNA"/>
</dbReference>
<feature type="signal peptide" evidence="1">
    <location>
        <begin position="1"/>
        <end position="26"/>
    </location>
</feature>
<name>A0ABY6MWC6_9BURK</name>
<evidence type="ECO:0000313" key="2">
    <source>
        <dbReference type="EMBL" id="UZD56315.1"/>
    </source>
</evidence>
<sequence>MKQPKRAMLALALAVGATAALPPAHAGIREVLFGRGEAGGAGAGPGEATPRRVWSVREFTQVRLVPREPQAQANQHPAAYTPEQLRRWMETITFLRNGRQEPLFGADELAELPVALAQALAFAAPGDDVVLLSTSRRDAGLLATPLGITARLFVQPAGALNLVVHDARLDFVNAYRGSRLLPEFDFGSRERPGSVTLASSAAELRRQDWLVFRGAEGAATAAAGGVARAGASVPAAPAAPAGVNAGAPGGGPTAAGRAAASGRAVAPRDAHFYEEQEQRLQALKRLRERDLISEEEYRAKRKEILDAL</sequence>